<evidence type="ECO:0000313" key="2">
    <source>
        <dbReference type="Proteomes" id="UP001057402"/>
    </source>
</evidence>
<sequence length="178" mass="19068">MPTAASSQPDASSSMGPAAPHTTGVIPVNSVSYEVFLLVLLFLYSGQVSIVPQKHEHRPNCRQRGCWCVHCTTAVDLAFAGHHTALAEPVRAAVAWRHTALVDQIRAPTGPVVIHLHWQTARGRLHLLPPLVPGCHYRSGFPTPAARLSTQLAFRSTAHGNLVPLSAAMVLVSNLSSP</sequence>
<evidence type="ECO:0000313" key="1">
    <source>
        <dbReference type="EMBL" id="KAI4370319.1"/>
    </source>
</evidence>
<gene>
    <name evidence="1" type="ORF">MLD38_018682</name>
</gene>
<proteinExistence type="predicted"/>
<name>A0ACB9QUR6_9MYRT</name>
<reference evidence="2" key="1">
    <citation type="journal article" date="2023" name="Front. Plant Sci.">
        <title>Chromosomal-level genome assembly of Melastoma candidum provides insights into trichome evolution.</title>
        <authorList>
            <person name="Zhong Y."/>
            <person name="Wu W."/>
            <person name="Sun C."/>
            <person name="Zou P."/>
            <person name="Liu Y."/>
            <person name="Dai S."/>
            <person name="Zhou R."/>
        </authorList>
    </citation>
    <scope>NUCLEOTIDE SEQUENCE [LARGE SCALE GENOMIC DNA]</scope>
</reference>
<protein>
    <submittedName>
        <fullName evidence="1">Uncharacterized protein</fullName>
    </submittedName>
</protein>
<accession>A0ACB9QUR6</accession>
<dbReference type="Proteomes" id="UP001057402">
    <property type="component" value="Chromosome 5"/>
</dbReference>
<organism evidence="1 2">
    <name type="scientific">Melastoma candidum</name>
    <dbReference type="NCBI Taxonomy" id="119954"/>
    <lineage>
        <taxon>Eukaryota</taxon>
        <taxon>Viridiplantae</taxon>
        <taxon>Streptophyta</taxon>
        <taxon>Embryophyta</taxon>
        <taxon>Tracheophyta</taxon>
        <taxon>Spermatophyta</taxon>
        <taxon>Magnoliopsida</taxon>
        <taxon>eudicotyledons</taxon>
        <taxon>Gunneridae</taxon>
        <taxon>Pentapetalae</taxon>
        <taxon>rosids</taxon>
        <taxon>malvids</taxon>
        <taxon>Myrtales</taxon>
        <taxon>Melastomataceae</taxon>
        <taxon>Melastomatoideae</taxon>
        <taxon>Melastomateae</taxon>
        <taxon>Melastoma</taxon>
    </lineage>
</organism>
<comment type="caution">
    <text evidence="1">The sequence shown here is derived from an EMBL/GenBank/DDBJ whole genome shotgun (WGS) entry which is preliminary data.</text>
</comment>
<keyword evidence="2" id="KW-1185">Reference proteome</keyword>
<dbReference type="EMBL" id="CM042884">
    <property type="protein sequence ID" value="KAI4370319.1"/>
    <property type="molecule type" value="Genomic_DNA"/>
</dbReference>